<sequence>MAPFVKFLLLFAVNQIIGVNSNAISLDKRANFAKRADKNTLYNIYTKINTLEKALKNQETRNQKRTKLLREVLKSFVGIDSNLESSQKVAFTATVTRGTISKNGQTLVFPNIITNVGGGYNRANGVFTAPRDGVYVFFCRITAATNPSDMYFDFILNGSRKAGSLVYGRNNNPYRTSSNSIVLQLRHGDRVWVKMTYGGNHYYYGVGGDQSFSGYLL</sequence>
<feature type="signal peptide" evidence="4">
    <location>
        <begin position="1"/>
        <end position="18"/>
    </location>
</feature>
<dbReference type="Proteomes" id="UP000694844">
    <property type="component" value="Chromosome 6"/>
</dbReference>
<name>A0A8B8AHK8_CRAVI</name>
<dbReference type="SUPFAM" id="SSF49842">
    <property type="entry name" value="TNF-like"/>
    <property type="match status" value="1"/>
</dbReference>
<dbReference type="PANTHER" id="PTHR22923">
    <property type="entry name" value="CEREBELLIN-RELATED"/>
    <property type="match status" value="1"/>
</dbReference>
<dbReference type="Pfam" id="PF00386">
    <property type="entry name" value="C1q"/>
    <property type="match status" value="1"/>
</dbReference>
<dbReference type="AlphaFoldDB" id="A0A8B8AHK8"/>
<dbReference type="PRINTS" id="PR00007">
    <property type="entry name" value="COMPLEMNTC1Q"/>
</dbReference>
<dbReference type="KEGG" id="cvn:111101730"/>
<comment type="subcellular location">
    <subcellularLocation>
        <location evidence="1">Secreted</location>
    </subcellularLocation>
</comment>
<feature type="chain" id="PRO_5034513483" evidence="4">
    <location>
        <begin position="19"/>
        <end position="217"/>
    </location>
</feature>
<evidence type="ECO:0000313" key="6">
    <source>
        <dbReference type="Proteomes" id="UP000694844"/>
    </source>
</evidence>
<dbReference type="RefSeq" id="XP_022290028.1">
    <property type="nucleotide sequence ID" value="XM_022434320.1"/>
</dbReference>
<reference evidence="7" key="1">
    <citation type="submission" date="2025-08" db="UniProtKB">
        <authorList>
            <consortium name="RefSeq"/>
        </authorList>
    </citation>
    <scope>IDENTIFICATION</scope>
    <source>
        <tissue evidence="7">Whole sample</tissue>
    </source>
</reference>
<dbReference type="PROSITE" id="PS50871">
    <property type="entry name" value="C1Q"/>
    <property type="match status" value="1"/>
</dbReference>
<keyword evidence="2" id="KW-0964">Secreted</keyword>
<evidence type="ECO:0000256" key="3">
    <source>
        <dbReference type="ARBA" id="ARBA00022729"/>
    </source>
</evidence>
<dbReference type="Gene3D" id="2.60.120.40">
    <property type="match status" value="1"/>
</dbReference>
<dbReference type="InterPro" id="IPR008983">
    <property type="entry name" value="Tumour_necrosis_fac-like_dom"/>
</dbReference>
<evidence type="ECO:0000256" key="1">
    <source>
        <dbReference type="ARBA" id="ARBA00004613"/>
    </source>
</evidence>
<evidence type="ECO:0000256" key="2">
    <source>
        <dbReference type="ARBA" id="ARBA00022525"/>
    </source>
</evidence>
<dbReference type="GO" id="GO:0005576">
    <property type="term" value="C:extracellular region"/>
    <property type="evidence" value="ECO:0007669"/>
    <property type="project" value="UniProtKB-SubCell"/>
</dbReference>
<evidence type="ECO:0000256" key="4">
    <source>
        <dbReference type="SAM" id="SignalP"/>
    </source>
</evidence>
<dbReference type="PANTHER" id="PTHR22923:SF116">
    <property type="entry name" value="C1Q DOMAIN-CONTAINING PROTEIN"/>
    <property type="match status" value="1"/>
</dbReference>
<accession>A0A8B8AHK8</accession>
<organism evidence="6 7">
    <name type="scientific">Crassostrea virginica</name>
    <name type="common">Eastern oyster</name>
    <dbReference type="NCBI Taxonomy" id="6565"/>
    <lineage>
        <taxon>Eukaryota</taxon>
        <taxon>Metazoa</taxon>
        <taxon>Spiralia</taxon>
        <taxon>Lophotrochozoa</taxon>
        <taxon>Mollusca</taxon>
        <taxon>Bivalvia</taxon>
        <taxon>Autobranchia</taxon>
        <taxon>Pteriomorphia</taxon>
        <taxon>Ostreida</taxon>
        <taxon>Ostreoidea</taxon>
        <taxon>Ostreidae</taxon>
        <taxon>Crassostrea</taxon>
    </lineage>
</organism>
<gene>
    <name evidence="7" type="primary">LOC111101730</name>
</gene>
<evidence type="ECO:0000259" key="5">
    <source>
        <dbReference type="PROSITE" id="PS50871"/>
    </source>
</evidence>
<keyword evidence="3 4" id="KW-0732">Signal</keyword>
<protein>
    <submittedName>
        <fullName evidence="7">Complement C1q-like protein 4</fullName>
    </submittedName>
</protein>
<dbReference type="GeneID" id="111101730"/>
<evidence type="ECO:0000313" key="7">
    <source>
        <dbReference type="RefSeq" id="XP_022290028.1"/>
    </source>
</evidence>
<keyword evidence="6" id="KW-1185">Reference proteome</keyword>
<dbReference type="OrthoDB" id="10071402at2759"/>
<dbReference type="InterPro" id="IPR001073">
    <property type="entry name" value="C1q_dom"/>
</dbReference>
<feature type="domain" description="C1q" evidence="5">
    <location>
        <begin position="84"/>
        <end position="217"/>
    </location>
</feature>
<proteinExistence type="predicted"/>
<dbReference type="InterPro" id="IPR050822">
    <property type="entry name" value="Cerebellin_Synaptic_Org"/>
</dbReference>
<dbReference type="SMART" id="SM00110">
    <property type="entry name" value="C1Q"/>
    <property type="match status" value="1"/>
</dbReference>